<comment type="pathway">
    <text evidence="4">Sulfur metabolism.</text>
</comment>
<dbReference type="Gene3D" id="2.60.40.650">
    <property type="match status" value="1"/>
</dbReference>
<dbReference type="Gene3D" id="3.90.420.10">
    <property type="entry name" value="Oxidoreductase, molybdopterin-binding domain"/>
    <property type="match status" value="1"/>
</dbReference>
<comment type="cofactor">
    <cofactor evidence="2">
        <name>heme b</name>
        <dbReference type="ChEBI" id="CHEBI:60344"/>
    </cofactor>
</comment>
<keyword evidence="15" id="KW-1185">Reference proteome</keyword>
<keyword evidence="12" id="KW-0496">Mitochondrion</keyword>
<comment type="cofactor">
    <cofactor evidence="1">
        <name>Mo-molybdopterin</name>
        <dbReference type="ChEBI" id="CHEBI:71302"/>
    </cofactor>
</comment>
<dbReference type="GO" id="GO:0006790">
    <property type="term" value="P:sulfur compound metabolic process"/>
    <property type="evidence" value="ECO:0007669"/>
    <property type="project" value="UniProtKB-UniPathway"/>
</dbReference>
<comment type="subcellular location">
    <subcellularLocation>
        <location evidence="3">Mitochondrion intermembrane space</location>
    </subcellularLocation>
</comment>
<comment type="pathway">
    <text evidence="5">Energy metabolism; sulfur metabolism.</text>
</comment>
<dbReference type="PANTHER" id="PTHR19372">
    <property type="entry name" value="SULFITE REDUCTASE"/>
    <property type="match status" value="1"/>
</dbReference>
<reference evidence="14" key="1">
    <citation type="submission" date="2021-02" db="EMBL/GenBank/DDBJ databases">
        <authorList>
            <person name="Bekaert M."/>
        </authorList>
    </citation>
    <scope>NUCLEOTIDE SEQUENCE</scope>
    <source>
        <strain evidence="14">IoA-00</strain>
    </source>
</reference>
<keyword evidence="11" id="KW-0408">Iron</keyword>
<dbReference type="SMART" id="SM01117">
    <property type="entry name" value="Cyt-b5"/>
    <property type="match status" value="1"/>
</dbReference>
<keyword evidence="8" id="KW-0349">Heme</keyword>
<feature type="region of interest" description="Disordered" evidence="13">
    <location>
        <begin position="158"/>
        <end position="182"/>
    </location>
</feature>
<dbReference type="InterPro" id="IPR036374">
    <property type="entry name" value="OxRdtase_Mopterin-bd_sf"/>
</dbReference>
<dbReference type="PANTHER" id="PTHR19372:SF7">
    <property type="entry name" value="SULFITE OXIDASE, MITOCHONDRIAL"/>
    <property type="match status" value="1"/>
</dbReference>
<evidence type="ECO:0000256" key="4">
    <source>
        <dbReference type="ARBA" id="ARBA00004678"/>
    </source>
</evidence>
<keyword evidence="7" id="KW-0500">Molybdenum</keyword>
<dbReference type="GO" id="GO:0030151">
    <property type="term" value="F:molybdenum ion binding"/>
    <property type="evidence" value="ECO:0007669"/>
    <property type="project" value="InterPro"/>
</dbReference>
<evidence type="ECO:0000256" key="2">
    <source>
        <dbReference type="ARBA" id="ARBA00001970"/>
    </source>
</evidence>
<sequence>MLNSILCKNNSTLLYSSLSTQSFHYKPNYGENEDPSSGFKAHKFIGALSLGTLFYYLWNNEKQWSIFAKSSPDVGEDILPNAGHRIQHLPTYNSATVAQHSDPNSGRVWVTFKEGVYDITDFISQHPGGEQLLLAAGSSIEPFWHLYAVHKDPSDVVDEKVSKDDDPFSTDPKRHPVLKPLSAKPFNAEPPLAILADSYLTPNEFFYVRNHLPVPILEEESYELDIDDQGNEGITLSLHDLKNKFPKYTVTAAIQCGGNRRTEMNAKKPLRGLGWKGAAIGNAEWSGARLTDVLAYYGIKNNDEDTLKKYNNFHVQFEGYDVGADGKPFGASIPLSRALDPSKDVLLAYEMNGVALPRDHGYPIRAVVPGTVGVRNVKWLARITIAPEESDTHFQKKDYKSFNPSINWDNVDFDKSRAIQNMPVTSAICRPTKDEIIHLKKGQTSFKARGYAWSGGGAEIIRMDLTVDGCQTWFEGSIIAKDTKAKDARHYSWVIWEADIPVREDQSEIEICGKAVDSNLNVQPESFENIWNLRGMASNAYPRVYVLAFVYLVLCVWKDSSVLLWCDNSFRGIPNKVQSPFIVYLIRGDTKYLKWPTLKRV</sequence>
<accession>A0A7R8H3S2</accession>
<organism evidence="14 15">
    <name type="scientific">Lepeophtheirus salmonis</name>
    <name type="common">Salmon louse</name>
    <name type="synonym">Caligus salmonis</name>
    <dbReference type="NCBI Taxonomy" id="72036"/>
    <lineage>
        <taxon>Eukaryota</taxon>
        <taxon>Metazoa</taxon>
        <taxon>Ecdysozoa</taxon>
        <taxon>Arthropoda</taxon>
        <taxon>Crustacea</taxon>
        <taxon>Multicrustacea</taxon>
        <taxon>Hexanauplia</taxon>
        <taxon>Copepoda</taxon>
        <taxon>Siphonostomatoida</taxon>
        <taxon>Caligidae</taxon>
        <taxon>Lepeophtheirus</taxon>
    </lineage>
</organism>
<keyword evidence="10 14" id="KW-0560">Oxidoreductase</keyword>
<dbReference type="PROSITE" id="PS50255">
    <property type="entry name" value="CYTOCHROME_B5_2"/>
    <property type="match status" value="1"/>
</dbReference>
<evidence type="ECO:0000256" key="1">
    <source>
        <dbReference type="ARBA" id="ARBA00001924"/>
    </source>
</evidence>
<evidence type="ECO:0000256" key="12">
    <source>
        <dbReference type="ARBA" id="ARBA00023128"/>
    </source>
</evidence>
<dbReference type="Gene3D" id="3.10.120.10">
    <property type="entry name" value="Cytochrome b5-like heme/steroid binding domain"/>
    <property type="match status" value="1"/>
</dbReference>
<evidence type="ECO:0000256" key="9">
    <source>
        <dbReference type="ARBA" id="ARBA00022723"/>
    </source>
</evidence>
<dbReference type="GO" id="GO:0008482">
    <property type="term" value="F:sulfite oxidase activity"/>
    <property type="evidence" value="ECO:0007669"/>
    <property type="project" value="UniProtKB-EC"/>
</dbReference>
<evidence type="ECO:0000256" key="8">
    <source>
        <dbReference type="ARBA" id="ARBA00022617"/>
    </source>
</evidence>
<evidence type="ECO:0000256" key="10">
    <source>
        <dbReference type="ARBA" id="ARBA00023002"/>
    </source>
</evidence>
<evidence type="ECO:0000256" key="11">
    <source>
        <dbReference type="ARBA" id="ARBA00023004"/>
    </source>
</evidence>
<dbReference type="CDD" id="cd02111">
    <property type="entry name" value="eukary_SO_Moco"/>
    <property type="match status" value="1"/>
</dbReference>
<dbReference type="Pfam" id="PF00174">
    <property type="entry name" value="Oxidored_molyb"/>
    <property type="match status" value="1"/>
</dbReference>
<name>A0A7R8H3S2_LEPSM</name>
<dbReference type="SUPFAM" id="SSF55856">
    <property type="entry name" value="Cytochrome b5-like heme/steroid binding domain"/>
    <property type="match status" value="1"/>
</dbReference>
<dbReference type="FunFam" id="3.90.420.10:FF:000002">
    <property type="entry name" value="sulfite oxidase, mitochondrial"/>
    <property type="match status" value="1"/>
</dbReference>
<evidence type="ECO:0000256" key="5">
    <source>
        <dbReference type="ARBA" id="ARBA00004971"/>
    </source>
</evidence>
<gene>
    <name evidence="14" type="ORF">LSAA_5626</name>
</gene>
<dbReference type="SUPFAM" id="SSF81296">
    <property type="entry name" value="E set domains"/>
    <property type="match status" value="1"/>
</dbReference>
<dbReference type="InterPro" id="IPR000572">
    <property type="entry name" value="OxRdtase_Mopterin-bd_dom"/>
</dbReference>
<dbReference type="GO" id="GO:0005758">
    <property type="term" value="C:mitochondrial intermembrane space"/>
    <property type="evidence" value="ECO:0007669"/>
    <property type="project" value="UniProtKB-SubCell"/>
</dbReference>
<proteinExistence type="predicted"/>
<dbReference type="InterPro" id="IPR008335">
    <property type="entry name" value="Mopterin_OxRdtase_euk"/>
</dbReference>
<dbReference type="Pfam" id="PF03404">
    <property type="entry name" value="Mo-co_dimer"/>
    <property type="match status" value="1"/>
</dbReference>
<dbReference type="InterPro" id="IPR001199">
    <property type="entry name" value="Cyt_B5-like_heme/steroid-bd"/>
</dbReference>
<evidence type="ECO:0000256" key="13">
    <source>
        <dbReference type="SAM" id="MobiDB-lite"/>
    </source>
</evidence>
<dbReference type="SUPFAM" id="SSF56524">
    <property type="entry name" value="Oxidoreductase molybdopterin-binding domain"/>
    <property type="match status" value="1"/>
</dbReference>
<dbReference type="GO" id="GO:0043546">
    <property type="term" value="F:molybdopterin cofactor binding"/>
    <property type="evidence" value="ECO:0007669"/>
    <property type="project" value="TreeGrafter"/>
</dbReference>
<feature type="compositionally biased region" description="Basic and acidic residues" evidence="13">
    <location>
        <begin position="158"/>
        <end position="174"/>
    </location>
</feature>
<dbReference type="Pfam" id="PF00173">
    <property type="entry name" value="Cyt-b5"/>
    <property type="match status" value="1"/>
</dbReference>
<dbReference type="PRINTS" id="PR00407">
    <property type="entry name" value="EUMOPTERIN"/>
</dbReference>
<evidence type="ECO:0000313" key="14">
    <source>
        <dbReference type="EMBL" id="CAF2838377.1"/>
    </source>
</evidence>
<evidence type="ECO:0000313" key="15">
    <source>
        <dbReference type="Proteomes" id="UP000675881"/>
    </source>
</evidence>
<dbReference type="Proteomes" id="UP000675881">
    <property type="component" value="Chromosome 14"/>
</dbReference>
<evidence type="ECO:0000256" key="6">
    <source>
        <dbReference type="ARBA" id="ARBA00012505"/>
    </source>
</evidence>
<dbReference type="GO" id="GO:0020037">
    <property type="term" value="F:heme binding"/>
    <property type="evidence" value="ECO:0007669"/>
    <property type="project" value="TreeGrafter"/>
</dbReference>
<dbReference type="UniPathway" id="UPA00096"/>
<evidence type="ECO:0000256" key="3">
    <source>
        <dbReference type="ARBA" id="ARBA00004569"/>
    </source>
</evidence>
<dbReference type="FunFam" id="3.10.120.10:FF:000007">
    <property type="entry name" value="Sulfite oxidase, mitochondrial"/>
    <property type="match status" value="1"/>
</dbReference>
<keyword evidence="9" id="KW-0479">Metal-binding</keyword>
<dbReference type="InterPro" id="IPR014756">
    <property type="entry name" value="Ig_E-set"/>
</dbReference>
<dbReference type="AlphaFoldDB" id="A0A7R8H3S2"/>
<protein>
    <recommendedName>
        <fullName evidence="6">sulfite oxidase</fullName>
        <ecNumber evidence="6">1.8.3.1</ecNumber>
    </recommendedName>
</protein>
<dbReference type="InterPro" id="IPR005066">
    <property type="entry name" value="MoCF_OxRdtse_dimer"/>
</dbReference>
<dbReference type="OrthoDB" id="10051395at2759"/>
<dbReference type="InterPro" id="IPR036400">
    <property type="entry name" value="Cyt_B5-like_heme/steroid_sf"/>
</dbReference>
<dbReference type="EMBL" id="HG994593">
    <property type="protein sequence ID" value="CAF2838377.1"/>
    <property type="molecule type" value="Genomic_DNA"/>
</dbReference>
<evidence type="ECO:0000256" key="7">
    <source>
        <dbReference type="ARBA" id="ARBA00022505"/>
    </source>
</evidence>
<dbReference type="EC" id="1.8.3.1" evidence="6"/>